<dbReference type="HOGENOM" id="CLU_021283_0_0_1"/>
<dbReference type="PANTHER" id="PTHR33085:SF78">
    <property type="entry name" value="EXPRESSED PROTEIN"/>
    <property type="match status" value="1"/>
</dbReference>
<dbReference type="eggNOG" id="ENOG502R6W4">
    <property type="taxonomic scope" value="Eukaryota"/>
</dbReference>
<keyword evidence="3" id="KW-1185">Reference proteome</keyword>
<reference evidence="3" key="1">
    <citation type="journal article" date="2012" name="Nat. Biotechnol.">
        <title>Reference genome sequence of the model plant Setaria.</title>
        <authorList>
            <person name="Bennetzen J.L."/>
            <person name="Schmutz J."/>
            <person name="Wang H."/>
            <person name="Percifield R."/>
            <person name="Hawkins J."/>
            <person name="Pontaroli A.C."/>
            <person name="Estep M."/>
            <person name="Feng L."/>
            <person name="Vaughn J.N."/>
            <person name="Grimwood J."/>
            <person name="Jenkins J."/>
            <person name="Barry K."/>
            <person name="Lindquist E."/>
            <person name="Hellsten U."/>
            <person name="Deshpande S."/>
            <person name="Wang X."/>
            <person name="Wu X."/>
            <person name="Mitros T."/>
            <person name="Triplett J."/>
            <person name="Yang X."/>
            <person name="Ye C.Y."/>
            <person name="Mauro-Herrera M."/>
            <person name="Wang L."/>
            <person name="Li P."/>
            <person name="Sharma M."/>
            <person name="Sharma R."/>
            <person name="Ronald P.C."/>
            <person name="Panaud O."/>
            <person name="Kellogg E.A."/>
            <person name="Brutnell T.P."/>
            <person name="Doust A.N."/>
            <person name="Tuskan G.A."/>
            <person name="Rokhsar D."/>
            <person name="Devos K.M."/>
        </authorList>
    </citation>
    <scope>NUCLEOTIDE SEQUENCE [LARGE SCALE GENOMIC DNA]</scope>
    <source>
        <strain evidence="3">cv. Yugu1</strain>
    </source>
</reference>
<evidence type="ECO:0000313" key="3">
    <source>
        <dbReference type="Proteomes" id="UP000004995"/>
    </source>
</evidence>
<proteinExistence type="predicted"/>
<sequence>MPKRRSGERGGGRAAKRSRRRHLYLVLDDWWWGYSIRKVNLSSSGSDSDDSTEPLQPQAFPPEHPVPPAIIAVLSMRSGFEYRPSAPSTSVPVFDLRRRGFMLGPRPEVDLVLPIFIPVGGGRIFALSADSFQMHPFSMNAVTVERLSVSSYAVHPDGRTIFVSTESGGTFTFDTAAEHLGWTEHGRWALPFAGRAHFDPTFVPRVPMTYRLGLLRSTRGLDPILKTQPRPSLDDWVGLFGDKNTKGHPVRLRGGLLRRPGWKVGKEKLFSEDPAEKHVGATLVSMGGRSQFCLVECVSRVAAPYVCRLTTFSLRFGEDGLPTVGDSRRVRCYKVPESINGFTLSEPVAFWM</sequence>
<dbReference type="Pfam" id="PF07893">
    <property type="entry name" value="DUF1668"/>
    <property type="match status" value="2"/>
</dbReference>
<feature type="region of interest" description="Disordered" evidence="1">
    <location>
        <begin position="43"/>
        <end position="64"/>
    </location>
</feature>
<accession>K4AK21</accession>
<dbReference type="EnsemblPlants" id="KQK87146">
    <property type="protein sequence ID" value="KQK87146"/>
    <property type="gene ID" value="SETIT_039244mg"/>
</dbReference>
<evidence type="ECO:0000256" key="1">
    <source>
        <dbReference type="SAM" id="MobiDB-lite"/>
    </source>
</evidence>
<reference evidence="2" key="2">
    <citation type="submission" date="2018-08" db="UniProtKB">
        <authorList>
            <consortium name="EnsemblPlants"/>
        </authorList>
    </citation>
    <scope>IDENTIFICATION</scope>
    <source>
        <strain evidence="2">Yugu1</strain>
    </source>
</reference>
<name>K4AK21_SETIT</name>
<dbReference type="InParanoid" id="K4AK21"/>
<dbReference type="PANTHER" id="PTHR33085">
    <property type="entry name" value="OS12G0113100 PROTEIN-RELATED"/>
    <property type="match status" value="1"/>
</dbReference>
<dbReference type="OMA" id="HFDPYLN"/>
<dbReference type="Gramene" id="KQK87146">
    <property type="protein sequence ID" value="KQK87146"/>
    <property type="gene ID" value="SETIT_039244mg"/>
</dbReference>
<dbReference type="Proteomes" id="UP000004995">
    <property type="component" value="Unassembled WGS sequence"/>
</dbReference>
<protein>
    <submittedName>
        <fullName evidence="2">Uncharacterized protein</fullName>
    </submittedName>
</protein>
<dbReference type="InterPro" id="IPR012871">
    <property type="entry name" value="DUF1668_ORYSA"/>
</dbReference>
<evidence type="ECO:0000313" key="2">
    <source>
        <dbReference type="EnsemblPlants" id="KQK87146"/>
    </source>
</evidence>
<dbReference type="AlphaFoldDB" id="K4AK21"/>
<dbReference type="EMBL" id="AGNK02005371">
    <property type="status" value="NOT_ANNOTATED_CDS"/>
    <property type="molecule type" value="Genomic_DNA"/>
</dbReference>
<organism evidence="2 3">
    <name type="scientific">Setaria italica</name>
    <name type="common">Foxtail millet</name>
    <name type="synonym">Panicum italicum</name>
    <dbReference type="NCBI Taxonomy" id="4555"/>
    <lineage>
        <taxon>Eukaryota</taxon>
        <taxon>Viridiplantae</taxon>
        <taxon>Streptophyta</taxon>
        <taxon>Embryophyta</taxon>
        <taxon>Tracheophyta</taxon>
        <taxon>Spermatophyta</taxon>
        <taxon>Magnoliopsida</taxon>
        <taxon>Liliopsida</taxon>
        <taxon>Poales</taxon>
        <taxon>Poaceae</taxon>
        <taxon>PACMAD clade</taxon>
        <taxon>Panicoideae</taxon>
        <taxon>Panicodae</taxon>
        <taxon>Paniceae</taxon>
        <taxon>Cenchrinae</taxon>
        <taxon>Setaria</taxon>
    </lineage>
</organism>